<name>A0A251VIM8_HELAN</name>
<protein>
    <submittedName>
        <fullName evidence="1">Uncharacterized protein</fullName>
    </submittedName>
</protein>
<keyword evidence="2" id="KW-1185">Reference proteome</keyword>
<gene>
    <name evidence="1" type="ORF">HannXRQ_Chr02g0049831</name>
</gene>
<organism evidence="1 2">
    <name type="scientific">Helianthus annuus</name>
    <name type="common">Common sunflower</name>
    <dbReference type="NCBI Taxonomy" id="4232"/>
    <lineage>
        <taxon>Eukaryota</taxon>
        <taxon>Viridiplantae</taxon>
        <taxon>Streptophyta</taxon>
        <taxon>Embryophyta</taxon>
        <taxon>Tracheophyta</taxon>
        <taxon>Spermatophyta</taxon>
        <taxon>Magnoliopsida</taxon>
        <taxon>eudicotyledons</taxon>
        <taxon>Gunneridae</taxon>
        <taxon>Pentapetalae</taxon>
        <taxon>asterids</taxon>
        <taxon>campanulids</taxon>
        <taxon>Asterales</taxon>
        <taxon>Asteraceae</taxon>
        <taxon>Asteroideae</taxon>
        <taxon>Heliantheae alliance</taxon>
        <taxon>Heliantheae</taxon>
        <taxon>Helianthus</taxon>
    </lineage>
</organism>
<dbReference type="EMBL" id="CM007891">
    <property type="protein sequence ID" value="OTG34802.1"/>
    <property type="molecule type" value="Genomic_DNA"/>
</dbReference>
<accession>A0A251VIM8</accession>
<dbReference type="InParanoid" id="A0A251VIM8"/>
<evidence type="ECO:0000313" key="1">
    <source>
        <dbReference type="EMBL" id="OTG34802.1"/>
    </source>
</evidence>
<dbReference type="AlphaFoldDB" id="A0A251VIM8"/>
<proteinExistence type="predicted"/>
<reference evidence="2" key="1">
    <citation type="journal article" date="2017" name="Nature">
        <title>The sunflower genome provides insights into oil metabolism, flowering and Asterid evolution.</title>
        <authorList>
            <person name="Badouin H."/>
            <person name="Gouzy J."/>
            <person name="Grassa C.J."/>
            <person name="Murat F."/>
            <person name="Staton S.E."/>
            <person name="Cottret L."/>
            <person name="Lelandais-Briere C."/>
            <person name="Owens G.L."/>
            <person name="Carrere S."/>
            <person name="Mayjonade B."/>
            <person name="Legrand L."/>
            <person name="Gill N."/>
            <person name="Kane N.C."/>
            <person name="Bowers J.E."/>
            <person name="Hubner S."/>
            <person name="Bellec A."/>
            <person name="Berard A."/>
            <person name="Berges H."/>
            <person name="Blanchet N."/>
            <person name="Boniface M.C."/>
            <person name="Brunel D."/>
            <person name="Catrice O."/>
            <person name="Chaidir N."/>
            <person name="Claudel C."/>
            <person name="Donnadieu C."/>
            <person name="Faraut T."/>
            <person name="Fievet G."/>
            <person name="Helmstetter N."/>
            <person name="King M."/>
            <person name="Knapp S.J."/>
            <person name="Lai Z."/>
            <person name="Le Paslier M.C."/>
            <person name="Lippi Y."/>
            <person name="Lorenzon L."/>
            <person name="Mandel J.R."/>
            <person name="Marage G."/>
            <person name="Marchand G."/>
            <person name="Marquand E."/>
            <person name="Bret-Mestries E."/>
            <person name="Morien E."/>
            <person name="Nambeesan S."/>
            <person name="Nguyen T."/>
            <person name="Pegot-Espagnet P."/>
            <person name="Pouilly N."/>
            <person name="Raftis F."/>
            <person name="Sallet E."/>
            <person name="Schiex T."/>
            <person name="Thomas J."/>
            <person name="Vandecasteele C."/>
            <person name="Vares D."/>
            <person name="Vear F."/>
            <person name="Vautrin S."/>
            <person name="Crespi M."/>
            <person name="Mangin B."/>
            <person name="Burke J.M."/>
            <person name="Salse J."/>
            <person name="Munos S."/>
            <person name="Vincourt P."/>
            <person name="Rieseberg L.H."/>
            <person name="Langlade N.B."/>
        </authorList>
    </citation>
    <scope>NUCLEOTIDE SEQUENCE [LARGE SCALE GENOMIC DNA]</scope>
    <source>
        <strain evidence="2">cv. SF193</strain>
    </source>
</reference>
<dbReference type="Proteomes" id="UP000215914">
    <property type="component" value="Chromosome 2"/>
</dbReference>
<evidence type="ECO:0000313" key="2">
    <source>
        <dbReference type="Proteomes" id="UP000215914"/>
    </source>
</evidence>
<sequence>MELYNIQTFNCQALNTPSQSDDGKFGRGAGDMKMASPAAYFGLGQQSHREILRSTYSRLLTRESPMMIPSVNKEWNRNYGGNQHYNAVSVVNTLTYKVFLLCFLC</sequence>